<dbReference type="Pfam" id="PF01381">
    <property type="entry name" value="HTH_3"/>
    <property type="match status" value="1"/>
</dbReference>
<dbReference type="GO" id="GO:0003677">
    <property type="term" value="F:DNA binding"/>
    <property type="evidence" value="ECO:0007669"/>
    <property type="project" value="InterPro"/>
</dbReference>
<dbReference type="KEGG" id="tes:BW730_03370"/>
<dbReference type="SMART" id="SM00530">
    <property type="entry name" value="HTH_XRE"/>
    <property type="match status" value="1"/>
</dbReference>
<protein>
    <recommendedName>
        <fullName evidence="2">HTH cro/C1-type domain-containing protein</fullName>
    </recommendedName>
</protein>
<reference evidence="4" key="1">
    <citation type="submission" date="2017-02" db="EMBL/GenBank/DDBJ databases">
        <title>Tessaracoccus aquaemaris sp. nov., isolated from the intestine of a Korean rockfish, Sebastes schlegelii, in a marine aquaculture pond.</title>
        <authorList>
            <person name="Tak E.J."/>
            <person name="Bae J.-W."/>
        </authorList>
    </citation>
    <scope>NUCLEOTIDE SEQUENCE [LARGE SCALE GENOMIC DNA]</scope>
    <source>
        <strain evidence="4">NSG39</strain>
    </source>
</reference>
<sequence length="112" mass="11691">MTAPQSPLRTPGPTEDPGPLWRELVGDVLRESRLAGEQRLVDVARRAGVSAQYLSEVERGLKDPSSELLGAVAGALDLTVLDVASRVLARQASTLTAASAARAPRGAFCLAA</sequence>
<keyword evidence="4" id="KW-1185">Reference proteome</keyword>
<feature type="region of interest" description="Disordered" evidence="1">
    <location>
        <begin position="1"/>
        <end position="21"/>
    </location>
</feature>
<evidence type="ECO:0000313" key="3">
    <source>
        <dbReference type="EMBL" id="AQP46709.1"/>
    </source>
</evidence>
<evidence type="ECO:0000256" key="1">
    <source>
        <dbReference type="SAM" id="MobiDB-lite"/>
    </source>
</evidence>
<dbReference type="Proteomes" id="UP000188145">
    <property type="component" value="Chromosome"/>
</dbReference>
<dbReference type="CDD" id="cd00093">
    <property type="entry name" value="HTH_XRE"/>
    <property type="match status" value="1"/>
</dbReference>
<evidence type="ECO:0000313" key="4">
    <source>
        <dbReference type="Proteomes" id="UP000188145"/>
    </source>
</evidence>
<dbReference type="AlphaFoldDB" id="A0A1Q2CKS9"/>
<evidence type="ECO:0000259" key="2">
    <source>
        <dbReference type="PROSITE" id="PS50943"/>
    </source>
</evidence>
<accession>A0A1Q2CKS9</accession>
<name>A0A1Q2CKS9_9ACTN</name>
<dbReference type="InterPro" id="IPR001387">
    <property type="entry name" value="Cro/C1-type_HTH"/>
</dbReference>
<feature type="domain" description="HTH cro/C1-type" evidence="2">
    <location>
        <begin position="42"/>
        <end position="83"/>
    </location>
</feature>
<dbReference type="PROSITE" id="PS50943">
    <property type="entry name" value="HTH_CROC1"/>
    <property type="match status" value="1"/>
</dbReference>
<dbReference type="Gene3D" id="1.10.260.40">
    <property type="entry name" value="lambda repressor-like DNA-binding domains"/>
    <property type="match status" value="1"/>
</dbReference>
<dbReference type="OrthoDB" id="3188736at2"/>
<proteinExistence type="predicted"/>
<gene>
    <name evidence="3" type="ORF">BW730_03370</name>
</gene>
<organism evidence="3 4">
    <name type="scientific">Tessaracoccus aquimaris</name>
    <dbReference type="NCBI Taxonomy" id="1332264"/>
    <lineage>
        <taxon>Bacteria</taxon>
        <taxon>Bacillati</taxon>
        <taxon>Actinomycetota</taxon>
        <taxon>Actinomycetes</taxon>
        <taxon>Propionibacteriales</taxon>
        <taxon>Propionibacteriaceae</taxon>
        <taxon>Tessaracoccus</taxon>
    </lineage>
</organism>
<dbReference type="STRING" id="1332264.BW730_03370"/>
<dbReference type="InterPro" id="IPR010982">
    <property type="entry name" value="Lambda_DNA-bd_dom_sf"/>
</dbReference>
<dbReference type="SUPFAM" id="SSF47413">
    <property type="entry name" value="lambda repressor-like DNA-binding domains"/>
    <property type="match status" value="1"/>
</dbReference>
<dbReference type="RefSeq" id="WP_077685018.1">
    <property type="nucleotide sequence ID" value="NZ_CP019606.1"/>
</dbReference>
<dbReference type="EMBL" id="CP019606">
    <property type="protein sequence ID" value="AQP46709.1"/>
    <property type="molecule type" value="Genomic_DNA"/>
</dbReference>